<accession>A0ABV8QSW6</accession>
<dbReference type="HAMAP" id="MF_00227">
    <property type="entry name" value="RNase_P"/>
    <property type="match status" value="1"/>
</dbReference>
<comment type="similarity">
    <text evidence="7">Belongs to the RnpA family.</text>
</comment>
<comment type="catalytic activity">
    <reaction evidence="7">
        <text>Endonucleolytic cleavage of RNA, removing 5'-extranucleotides from tRNA precursor.</text>
        <dbReference type="EC" id="3.1.26.5"/>
    </reaction>
</comment>
<dbReference type="EMBL" id="JBHSCZ010000002">
    <property type="protein sequence ID" value="MFC4263340.1"/>
    <property type="molecule type" value="Genomic_DNA"/>
</dbReference>
<dbReference type="Pfam" id="PF00825">
    <property type="entry name" value="Ribonuclease_P"/>
    <property type="match status" value="1"/>
</dbReference>
<gene>
    <name evidence="7 9" type="primary">rnpA</name>
    <name evidence="9" type="ORF">ACFOWM_10650</name>
</gene>
<evidence type="ECO:0000256" key="1">
    <source>
        <dbReference type="ARBA" id="ARBA00002663"/>
    </source>
</evidence>
<reference evidence="10" key="1">
    <citation type="journal article" date="2019" name="Int. J. Syst. Evol. Microbiol.">
        <title>The Global Catalogue of Microorganisms (GCM) 10K type strain sequencing project: providing services to taxonomists for standard genome sequencing and annotation.</title>
        <authorList>
            <consortium name="The Broad Institute Genomics Platform"/>
            <consortium name="The Broad Institute Genome Sequencing Center for Infectious Disease"/>
            <person name="Wu L."/>
            <person name="Ma J."/>
        </authorList>
    </citation>
    <scope>NUCLEOTIDE SEQUENCE [LARGE SCALE GENOMIC DNA]</scope>
    <source>
        <strain evidence="10">CECT 8289</strain>
    </source>
</reference>
<evidence type="ECO:0000256" key="3">
    <source>
        <dbReference type="ARBA" id="ARBA00022722"/>
    </source>
</evidence>
<comment type="subunit">
    <text evidence="7">Consists of a catalytic RNA component (M1 or rnpB) and a protein subunit.</text>
</comment>
<protein>
    <recommendedName>
        <fullName evidence="7 8">Ribonuclease P protein component</fullName>
        <shortName evidence="7">RNase P protein</shortName>
        <shortName evidence="7">RNaseP protein</shortName>
        <ecNumber evidence="7 8">3.1.26.5</ecNumber>
    </recommendedName>
    <alternativeName>
        <fullName evidence="7">Protein C5</fullName>
    </alternativeName>
</protein>
<organism evidence="9 10">
    <name type="scientific">Ferruginibacter yonginensis</name>
    <dbReference type="NCBI Taxonomy" id="1310416"/>
    <lineage>
        <taxon>Bacteria</taxon>
        <taxon>Pseudomonadati</taxon>
        <taxon>Bacteroidota</taxon>
        <taxon>Chitinophagia</taxon>
        <taxon>Chitinophagales</taxon>
        <taxon>Chitinophagaceae</taxon>
        <taxon>Ferruginibacter</taxon>
    </lineage>
</organism>
<evidence type="ECO:0000256" key="8">
    <source>
        <dbReference type="NCBIfam" id="TIGR00188"/>
    </source>
</evidence>
<comment type="function">
    <text evidence="1 7">RNaseP catalyzes the removal of the 5'-leader sequence from pre-tRNA to produce the mature 5'-terminus. It can also cleave other RNA substrates such as 4.5S RNA. The protein component plays an auxiliary but essential role in vivo by binding to the 5'-leader sequence and broadening the substrate specificity of the ribozyme.</text>
</comment>
<keyword evidence="10" id="KW-1185">Reference proteome</keyword>
<proteinExistence type="inferred from homology"/>
<evidence type="ECO:0000256" key="2">
    <source>
        <dbReference type="ARBA" id="ARBA00022694"/>
    </source>
</evidence>
<dbReference type="NCBIfam" id="TIGR00188">
    <property type="entry name" value="rnpA"/>
    <property type="match status" value="1"/>
</dbReference>
<dbReference type="InterPro" id="IPR014721">
    <property type="entry name" value="Ribsml_uS5_D2-typ_fold_subgr"/>
</dbReference>
<dbReference type="GO" id="GO:0004526">
    <property type="term" value="F:ribonuclease P activity"/>
    <property type="evidence" value="ECO:0007669"/>
    <property type="project" value="UniProtKB-EC"/>
</dbReference>
<dbReference type="PROSITE" id="PS00648">
    <property type="entry name" value="RIBONUCLEASE_P"/>
    <property type="match status" value="1"/>
</dbReference>
<evidence type="ECO:0000256" key="7">
    <source>
        <dbReference type="HAMAP-Rule" id="MF_00227"/>
    </source>
</evidence>
<dbReference type="Gene3D" id="3.30.230.10">
    <property type="match status" value="1"/>
</dbReference>
<comment type="caution">
    <text evidence="9">The sequence shown here is derived from an EMBL/GenBank/DDBJ whole genome shotgun (WGS) entry which is preliminary data.</text>
</comment>
<dbReference type="InterPro" id="IPR000100">
    <property type="entry name" value="RNase_P"/>
</dbReference>
<keyword evidence="5 7" id="KW-0378">Hydrolase</keyword>
<keyword evidence="3 7" id="KW-0540">Nuclease</keyword>
<keyword evidence="4 7" id="KW-0255">Endonuclease</keyword>
<keyword evidence="2 7" id="KW-0819">tRNA processing</keyword>
<dbReference type="PANTHER" id="PTHR33992">
    <property type="entry name" value="RIBONUCLEASE P PROTEIN COMPONENT"/>
    <property type="match status" value="1"/>
</dbReference>
<keyword evidence="6 7" id="KW-0694">RNA-binding</keyword>
<dbReference type="SUPFAM" id="SSF54211">
    <property type="entry name" value="Ribosomal protein S5 domain 2-like"/>
    <property type="match status" value="1"/>
</dbReference>
<dbReference type="InterPro" id="IPR020568">
    <property type="entry name" value="Ribosomal_Su5_D2-typ_SF"/>
</dbReference>
<dbReference type="PANTHER" id="PTHR33992:SF1">
    <property type="entry name" value="RIBONUCLEASE P PROTEIN COMPONENT"/>
    <property type="match status" value="1"/>
</dbReference>
<evidence type="ECO:0000256" key="4">
    <source>
        <dbReference type="ARBA" id="ARBA00022759"/>
    </source>
</evidence>
<dbReference type="InterPro" id="IPR020539">
    <property type="entry name" value="RNase_P_CS"/>
</dbReference>
<sequence>MSTSNGSDVTSTTRYFLGKDDRLKSRKAIDVLFKQGKSFSHFPLRVFFYKSVSGSGLKAGFSASTRNFKKATDRNRVKRLLRETYRLQKNIIEKEVDTTTQSITILFVYIHKEVPQYEVLYAKMSTALLRIVKQLHENNQ</sequence>
<dbReference type="RefSeq" id="WP_379709762.1">
    <property type="nucleotide sequence ID" value="NZ_JBHSCZ010000002.1"/>
</dbReference>
<evidence type="ECO:0000313" key="10">
    <source>
        <dbReference type="Proteomes" id="UP001595907"/>
    </source>
</evidence>
<dbReference type="Proteomes" id="UP001595907">
    <property type="component" value="Unassembled WGS sequence"/>
</dbReference>
<dbReference type="EC" id="3.1.26.5" evidence="7 8"/>
<evidence type="ECO:0000256" key="6">
    <source>
        <dbReference type="ARBA" id="ARBA00022884"/>
    </source>
</evidence>
<evidence type="ECO:0000313" key="9">
    <source>
        <dbReference type="EMBL" id="MFC4263340.1"/>
    </source>
</evidence>
<name>A0ABV8QSW6_9BACT</name>
<evidence type="ECO:0000256" key="5">
    <source>
        <dbReference type="ARBA" id="ARBA00022801"/>
    </source>
</evidence>